<dbReference type="PANTHER" id="PTHR35563">
    <property type="entry name" value="BARREL METAL-DEPENDENT HYDROLASE, PUTATIVE (AFU_ORTHOLOGUE AFUA_1G16240)-RELATED"/>
    <property type="match status" value="1"/>
</dbReference>
<name>A0AAF1JZW7_9PROT</name>
<sequence>MTDTNLGRRAAMAGAAAMLAAGASQAQTAHNVPYSTGTTAARTPAPPNATDCHFHIYDARFPAVPGAPLLPPDATVDNYRALQRRTGTTRGVLIQPSTYGTDNRLHLESMAALGRANFRMVAVVNDQVTDAELRRLNGLGVRGIRFNLVQAGATTLAMLEPLSRRIAPMNWHVQLHMTGTQIGEANDLLLRLPSRIVFDHRMRLPVAERLNSPGFTTGLRLLAKGKTWVKLSGLYMDSQAGAPGYADSVAVAKALFAANPDRMVWGSDWPHPTEALNNKPDDAILFDLLAECVPDQAARNKVLVDNPAELYDFPRARRR</sequence>
<dbReference type="Proteomes" id="UP001196068">
    <property type="component" value="Unassembled WGS sequence"/>
</dbReference>
<evidence type="ECO:0000313" key="3">
    <source>
        <dbReference type="EMBL" id="MBR0657136.1"/>
    </source>
</evidence>
<dbReference type="AlphaFoldDB" id="A0AAF1JZW7"/>
<dbReference type="EMBL" id="JAAEDH010000027">
    <property type="protein sequence ID" value="MBR0657136.1"/>
    <property type="molecule type" value="Genomic_DNA"/>
</dbReference>
<evidence type="ECO:0000259" key="2">
    <source>
        <dbReference type="Pfam" id="PF04909"/>
    </source>
</evidence>
<gene>
    <name evidence="3" type="ORF">GXW79_18815</name>
</gene>
<protein>
    <submittedName>
        <fullName evidence="3">Amidohydrolase family protein</fullName>
    </submittedName>
</protein>
<accession>A0AAF1JZW7</accession>
<comment type="caution">
    <text evidence="3">The sequence shown here is derived from an EMBL/GenBank/DDBJ whole genome shotgun (WGS) entry which is preliminary data.</text>
</comment>
<keyword evidence="1" id="KW-0732">Signal</keyword>
<dbReference type="InterPro" id="IPR052358">
    <property type="entry name" value="Aro_Compnd_Degr_Hydrolases"/>
</dbReference>
<evidence type="ECO:0000256" key="1">
    <source>
        <dbReference type="SAM" id="SignalP"/>
    </source>
</evidence>
<organism evidence="3 4">
    <name type="scientific">Plastoroseomonas arctica</name>
    <dbReference type="NCBI Taxonomy" id="1509237"/>
    <lineage>
        <taxon>Bacteria</taxon>
        <taxon>Pseudomonadati</taxon>
        <taxon>Pseudomonadota</taxon>
        <taxon>Alphaproteobacteria</taxon>
        <taxon>Acetobacterales</taxon>
        <taxon>Acetobacteraceae</taxon>
        <taxon>Plastoroseomonas</taxon>
    </lineage>
</organism>
<feature type="chain" id="PRO_5042201081" evidence="1">
    <location>
        <begin position="27"/>
        <end position="319"/>
    </location>
</feature>
<evidence type="ECO:0000313" key="4">
    <source>
        <dbReference type="Proteomes" id="UP001196068"/>
    </source>
</evidence>
<dbReference type="InterPro" id="IPR032466">
    <property type="entry name" value="Metal_Hydrolase"/>
</dbReference>
<dbReference type="InterPro" id="IPR006680">
    <property type="entry name" value="Amidohydro-rel"/>
</dbReference>
<dbReference type="GO" id="GO:0016787">
    <property type="term" value="F:hydrolase activity"/>
    <property type="evidence" value="ECO:0007669"/>
    <property type="project" value="InterPro"/>
</dbReference>
<feature type="signal peptide" evidence="1">
    <location>
        <begin position="1"/>
        <end position="26"/>
    </location>
</feature>
<dbReference type="PANTHER" id="PTHR35563:SF2">
    <property type="entry name" value="BARREL METAL-DEPENDENT HYDROLASE, PUTATIVE (AFU_ORTHOLOGUE AFUA_1G16240)-RELATED"/>
    <property type="match status" value="1"/>
</dbReference>
<reference evidence="3" key="1">
    <citation type="submission" date="2020-01" db="EMBL/GenBank/DDBJ databases">
        <authorList>
            <person name="Rat A."/>
        </authorList>
    </citation>
    <scope>NUCLEOTIDE SEQUENCE</scope>
    <source>
        <strain evidence="3">LMG 28251</strain>
    </source>
</reference>
<feature type="domain" description="Amidohydrolase-related" evidence="2">
    <location>
        <begin position="51"/>
        <end position="313"/>
    </location>
</feature>
<dbReference type="Gene3D" id="3.20.20.140">
    <property type="entry name" value="Metal-dependent hydrolases"/>
    <property type="match status" value="1"/>
</dbReference>
<dbReference type="RefSeq" id="WP_246504132.1">
    <property type="nucleotide sequence ID" value="NZ_JAAEDH010000027.1"/>
</dbReference>
<proteinExistence type="predicted"/>
<reference evidence="3" key="2">
    <citation type="journal article" date="2021" name="Syst. Appl. Microbiol.">
        <title>Roseomonas hellenica sp. nov., isolated from roots of wild-growing Alkanna tinctoria.</title>
        <authorList>
            <person name="Rat A."/>
            <person name="Naranjo H.D."/>
            <person name="Lebbe L."/>
            <person name="Cnockaert M."/>
            <person name="Krigas N."/>
            <person name="Grigoriadou K."/>
            <person name="Maloupa E."/>
            <person name="Willems A."/>
        </authorList>
    </citation>
    <scope>NUCLEOTIDE SEQUENCE</scope>
    <source>
        <strain evidence="3">LMG 28251</strain>
    </source>
</reference>
<dbReference type="Pfam" id="PF04909">
    <property type="entry name" value="Amidohydro_2"/>
    <property type="match status" value="1"/>
</dbReference>
<keyword evidence="4" id="KW-1185">Reference proteome</keyword>
<dbReference type="SUPFAM" id="SSF51556">
    <property type="entry name" value="Metallo-dependent hydrolases"/>
    <property type="match status" value="1"/>
</dbReference>